<reference evidence="2 3" key="1">
    <citation type="submission" date="2020-07" db="EMBL/GenBank/DDBJ databases">
        <title>Genomic Encyclopedia of Archaeal and Bacterial Type Strains, Phase II (KMG-II): from individual species to whole genera.</title>
        <authorList>
            <person name="Goeker M."/>
        </authorList>
    </citation>
    <scope>NUCLEOTIDE SEQUENCE [LARGE SCALE GENOMIC DNA]</scope>
    <source>
        <strain evidence="2 3">DSM 21226</strain>
    </source>
</reference>
<evidence type="ECO:0000313" key="2">
    <source>
        <dbReference type="EMBL" id="NYG33149.1"/>
    </source>
</evidence>
<dbReference type="Gene3D" id="1.10.760.10">
    <property type="entry name" value="Cytochrome c-like domain"/>
    <property type="match status" value="1"/>
</dbReference>
<dbReference type="AlphaFoldDB" id="A0A7Y9UC30"/>
<comment type="caution">
    <text evidence="2">The sequence shown here is derived from an EMBL/GenBank/DDBJ whole genome shotgun (WGS) entry which is preliminary data.</text>
</comment>
<dbReference type="Proteomes" id="UP000518288">
    <property type="component" value="Unassembled WGS sequence"/>
</dbReference>
<evidence type="ECO:0000256" key="1">
    <source>
        <dbReference type="SAM" id="SignalP"/>
    </source>
</evidence>
<dbReference type="RefSeq" id="WP_179633950.1">
    <property type="nucleotide sequence ID" value="NZ_CAXYYM010000004.1"/>
</dbReference>
<keyword evidence="1" id="KW-0732">Signal</keyword>
<sequence length="116" mass="12535">MRAAAIRRGLGGLLLAGAGVMGWAQAQTQSVPAIFRGADLALGERLMREHRCAECHTRQVGGDGRDIYNPKGRISTPGALRGMVELCNTEMNLGMFPEEVTAVAAVLQRDHYRFAP</sequence>
<evidence type="ECO:0008006" key="4">
    <source>
        <dbReference type="Google" id="ProtNLM"/>
    </source>
</evidence>
<protein>
    <recommendedName>
        <fullName evidence="4">Cytochrome c domain-containing protein</fullName>
    </recommendedName>
</protein>
<feature type="signal peptide" evidence="1">
    <location>
        <begin position="1"/>
        <end position="26"/>
    </location>
</feature>
<name>A0A7Y9UC30_9BURK</name>
<proteinExistence type="predicted"/>
<feature type="chain" id="PRO_5030834482" description="Cytochrome c domain-containing protein" evidence="1">
    <location>
        <begin position="27"/>
        <end position="116"/>
    </location>
</feature>
<dbReference type="SUPFAM" id="SSF46626">
    <property type="entry name" value="Cytochrome c"/>
    <property type="match status" value="1"/>
</dbReference>
<dbReference type="GO" id="GO:0020037">
    <property type="term" value="F:heme binding"/>
    <property type="evidence" value="ECO:0007669"/>
    <property type="project" value="InterPro"/>
</dbReference>
<dbReference type="InterPro" id="IPR036909">
    <property type="entry name" value="Cyt_c-like_dom_sf"/>
</dbReference>
<accession>A0A7Y9UC30</accession>
<gene>
    <name evidence="2" type="ORF">BDD16_002135</name>
</gene>
<keyword evidence="3" id="KW-1185">Reference proteome</keyword>
<dbReference type="EMBL" id="JACCFH010000001">
    <property type="protein sequence ID" value="NYG33149.1"/>
    <property type="molecule type" value="Genomic_DNA"/>
</dbReference>
<organism evidence="2 3">
    <name type="scientific">Sphaerotilus montanus</name>
    <dbReference type="NCBI Taxonomy" id="522889"/>
    <lineage>
        <taxon>Bacteria</taxon>
        <taxon>Pseudomonadati</taxon>
        <taxon>Pseudomonadota</taxon>
        <taxon>Betaproteobacteria</taxon>
        <taxon>Burkholderiales</taxon>
        <taxon>Sphaerotilaceae</taxon>
        <taxon>Sphaerotilus</taxon>
    </lineage>
</organism>
<dbReference type="GO" id="GO:0009055">
    <property type="term" value="F:electron transfer activity"/>
    <property type="evidence" value="ECO:0007669"/>
    <property type="project" value="InterPro"/>
</dbReference>
<evidence type="ECO:0000313" key="3">
    <source>
        <dbReference type="Proteomes" id="UP000518288"/>
    </source>
</evidence>